<gene>
    <name evidence="3" type="ORF">EDE15_0624</name>
</gene>
<accession>A0A3R9QF41</accession>
<evidence type="ECO:0000259" key="2">
    <source>
        <dbReference type="Pfam" id="PF00882"/>
    </source>
</evidence>
<keyword evidence="1" id="KW-0732">Signal</keyword>
<dbReference type="InterPro" id="IPR029002">
    <property type="entry name" value="PLPC/GPLD1"/>
</dbReference>
<protein>
    <submittedName>
        <fullName evidence="3">Zinc dependent phospholipase C</fullName>
    </submittedName>
</protein>
<sequence>MTQRTTLLKTLALLALLLITTTQGNPYSVQTHEEIIDLAWKNSIRPVILKHFPNLTDAQLNEAHAYAYGGSAIQDFGYYPFGNAFFSDLTHYVRSGDFVISLLRNAQTPDDLAFAIGSLSHYIGDNIGHSYAINHAVPIEFPKLSQRYGPIVNYAEGPHQHVQTEFAFDINQLSKERFAPSRYLKHVGLEVPRPLLRTAFYETYGLNLPDIIGSKETSIRVYRFAVRSFLPDIARAQTILHKNNFPQDTPSDDLTQLQAELLQIATEDNWQEYRHKPGVGSHLYAGFIYIVPKVGVLKMLDIRGPNVQTEDLYIHSINRSLKALRLVMANYDRIDHYISNRDLDTGVVVKPGGYPLTDKTYAKLLAELTRNPTRPIPIQLKHDIQDYYADPLAPITTKKDPKQWAAVQANLKTLDTMKTLGEMDPIPDEILDSE</sequence>
<comment type="caution">
    <text evidence="3">The sequence shown here is derived from an EMBL/GenBank/DDBJ whole genome shotgun (WGS) entry which is preliminary data.</text>
</comment>
<proteinExistence type="predicted"/>
<dbReference type="Proteomes" id="UP000269669">
    <property type="component" value="Unassembled WGS sequence"/>
</dbReference>
<dbReference type="Pfam" id="PF00882">
    <property type="entry name" value="Zn_dep_PLPC"/>
    <property type="match status" value="1"/>
</dbReference>
<dbReference type="AlphaFoldDB" id="A0A3R9QF41"/>
<reference evidence="3 4" key="1">
    <citation type="submission" date="2018-12" db="EMBL/GenBank/DDBJ databases">
        <title>Sequencing of bacterial isolates from soil warming experiment in Harvard Forest, Massachusetts, USA.</title>
        <authorList>
            <person name="Deangelis K."/>
        </authorList>
    </citation>
    <scope>NUCLEOTIDE SEQUENCE [LARGE SCALE GENOMIC DNA]</scope>
    <source>
        <strain evidence="3 4">EB153</strain>
    </source>
</reference>
<name>A0A3R9QF41_9BACT</name>
<organism evidence="3 4">
    <name type="scientific">Edaphobacter aggregans</name>
    <dbReference type="NCBI Taxonomy" id="570835"/>
    <lineage>
        <taxon>Bacteria</taxon>
        <taxon>Pseudomonadati</taxon>
        <taxon>Acidobacteriota</taxon>
        <taxon>Terriglobia</taxon>
        <taxon>Terriglobales</taxon>
        <taxon>Acidobacteriaceae</taxon>
        <taxon>Edaphobacter</taxon>
    </lineage>
</organism>
<dbReference type="EMBL" id="RSDW01000001">
    <property type="protein sequence ID" value="RSL15147.1"/>
    <property type="molecule type" value="Genomic_DNA"/>
</dbReference>
<dbReference type="RefSeq" id="WP_260472645.1">
    <property type="nucleotide sequence ID" value="NZ_RSDW01000001.1"/>
</dbReference>
<feature type="chain" id="PRO_5018778674" evidence="1">
    <location>
        <begin position="25"/>
        <end position="434"/>
    </location>
</feature>
<evidence type="ECO:0000256" key="1">
    <source>
        <dbReference type="SAM" id="SignalP"/>
    </source>
</evidence>
<evidence type="ECO:0000313" key="3">
    <source>
        <dbReference type="EMBL" id="RSL15147.1"/>
    </source>
</evidence>
<keyword evidence="4" id="KW-1185">Reference proteome</keyword>
<feature type="signal peptide" evidence="1">
    <location>
        <begin position="1"/>
        <end position="24"/>
    </location>
</feature>
<evidence type="ECO:0000313" key="4">
    <source>
        <dbReference type="Proteomes" id="UP000269669"/>
    </source>
</evidence>
<feature type="domain" description="Phospholipase C/D" evidence="2">
    <location>
        <begin position="31"/>
        <end position="204"/>
    </location>
</feature>